<sequence>MRSRVVSKKLEVINGNLLFQFEILVPASDKMAKSKAFDRFEDTVEVAELSLSMEHVSDIIFPYPKESLGAVAVMIFLTDFGVSRMQNFFRSLNAPAYIWNDASYKAFTFEIPYNFFQDYERIMMFMRVCNGWAALLPTISGAICGE</sequence>
<evidence type="ECO:0000313" key="1">
    <source>
        <dbReference type="Proteomes" id="UP000492821"/>
    </source>
</evidence>
<dbReference type="WBParaSite" id="Pan_g11643.t1">
    <property type="protein sequence ID" value="Pan_g11643.t1"/>
    <property type="gene ID" value="Pan_g11643"/>
</dbReference>
<accession>A0A7E4UQN9</accession>
<evidence type="ECO:0000313" key="2">
    <source>
        <dbReference type="WBParaSite" id="Pan_g11643.t1"/>
    </source>
</evidence>
<dbReference type="Proteomes" id="UP000492821">
    <property type="component" value="Unassembled WGS sequence"/>
</dbReference>
<organism evidence="1 2">
    <name type="scientific">Panagrellus redivivus</name>
    <name type="common">Microworm</name>
    <dbReference type="NCBI Taxonomy" id="6233"/>
    <lineage>
        <taxon>Eukaryota</taxon>
        <taxon>Metazoa</taxon>
        <taxon>Ecdysozoa</taxon>
        <taxon>Nematoda</taxon>
        <taxon>Chromadorea</taxon>
        <taxon>Rhabditida</taxon>
        <taxon>Tylenchina</taxon>
        <taxon>Panagrolaimomorpha</taxon>
        <taxon>Panagrolaimoidea</taxon>
        <taxon>Panagrolaimidae</taxon>
        <taxon>Panagrellus</taxon>
    </lineage>
</organism>
<keyword evidence="1" id="KW-1185">Reference proteome</keyword>
<reference evidence="1" key="1">
    <citation type="journal article" date="2013" name="Genetics">
        <title>The draft genome and transcriptome of Panagrellus redivivus are shaped by the harsh demands of a free-living lifestyle.</title>
        <authorList>
            <person name="Srinivasan J."/>
            <person name="Dillman A.R."/>
            <person name="Macchietto M.G."/>
            <person name="Heikkinen L."/>
            <person name="Lakso M."/>
            <person name="Fracchia K.M."/>
            <person name="Antoshechkin I."/>
            <person name="Mortazavi A."/>
            <person name="Wong G."/>
            <person name="Sternberg P.W."/>
        </authorList>
    </citation>
    <scope>NUCLEOTIDE SEQUENCE [LARGE SCALE GENOMIC DNA]</scope>
    <source>
        <strain evidence="1">MT8872</strain>
    </source>
</reference>
<dbReference type="AlphaFoldDB" id="A0A7E4UQN9"/>
<reference evidence="2" key="2">
    <citation type="submission" date="2020-10" db="UniProtKB">
        <authorList>
            <consortium name="WormBaseParasite"/>
        </authorList>
    </citation>
    <scope>IDENTIFICATION</scope>
</reference>
<proteinExistence type="predicted"/>
<name>A0A7E4UQN9_PANRE</name>
<protein>
    <submittedName>
        <fullName evidence="2">SERPIN domain-containing protein</fullName>
    </submittedName>
</protein>